<proteinExistence type="predicted"/>
<reference evidence="2" key="1">
    <citation type="submission" date="2022-03" db="EMBL/GenBank/DDBJ databases">
        <authorList>
            <person name="Sayadi A."/>
        </authorList>
    </citation>
    <scope>NUCLEOTIDE SEQUENCE</scope>
</reference>
<dbReference type="EMBL" id="CAKOFQ010006710">
    <property type="protein sequence ID" value="CAH1963729.1"/>
    <property type="molecule type" value="Genomic_DNA"/>
</dbReference>
<protein>
    <submittedName>
        <fullName evidence="2">Uncharacterized protein</fullName>
    </submittedName>
</protein>
<name>A0A9P0K0H6_ACAOB</name>
<evidence type="ECO:0000313" key="3">
    <source>
        <dbReference type="Proteomes" id="UP001152888"/>
    </source>
</evidence>
<keyword evidence="3" id="KW-1185">Reference proteome</keyword>
<feature type="region of interest" description="Disordered" evidence="1">
    <location>
        <begin position="1"/>
        <end position="37"/>
    </location>
</feature>
<organism evidence="2 3">
    <name type="scientific">Acanthoscelides obtectus</name>
    <name type="common">Bean weevil</name>
    <name type="synonym">Bruchus obtectus</name>
    <dbReference type="NCBI Taxonomy" id="200917"/>
    <lineage>
        <taxon>Eukaryota</taxon>
        <taxon>Metazoa</taxon>
        <taxon>Ecdysozoa</taxon>
        <taxon>Arthropoda</taxon>
        <taxon>Hexapoda</taxon>
        <taxon>Insecta</taxon>
        <taxon>Pterygota</taxon>
        <taxon>Neoptera</taxon>
        <taxon>Endopterygota</taxon>
        <taxon>Coleoptera</taxon>
        <taxon>Polyphaga</taxon>
        <taxon>Cucujiformia</taxon>
        <taxon>Chrysomeloidea</taxon>
        <taxon>Chrysomelidae</taxon>
        <taxon>Bruchinae</taxon>
        <taxon>Bruchini</taxon>
        <taxon>Acanthoscelides</taxon>
    </lineage>
</organism>
<gene>
    <name evidence="2" type="ORF">ACAOBT_LOCUS5367</name>
</gene>
<evidence type="ECO:0000256" key="1">
    <source>
        <dbReference type="SAM" id="MobiDB-lite"/>
    </source>
</evidence>
<dbReference type="AlphaFoldDB" id="A0A9P0K0H6"/>
<sequence>MNEKMTPGRRSPLAPAWSEEITPLGPEANSRTGRTRRRQRIWALSTIETSKGQHLPNFSQNPVQLSRPTFQPNQQRLQSVPTPMSVDRSTTRPSIQHRSNYLQNTEKPSYIVEELHNQDESSTNYDNFETYNEYIENANEQTSCDDHYNLHQAFDQLNLEKILLSRPQTRTIHR</sequence>
<comment type="caution">
    <text evidence="2">The sequence shown here is derived from an EMBL/GenBank/DDBJ whole genome shotgun (WGS) entry which is preliminary data.</text>
</comment>
<feature type="region of interest" description="Disordered" evidence="1">
    <location>
        <begin position="73"/>
        <end position="93"/>
    </location>
</feature>
<evidence type="ECO:0000313" key="2">
    <source>
        <dbReference type="EMBL" id="CAH1963729.1"/>
    </source>
</evidence>
<dbReference type="Proteomes" id="UP001152888">
    <property type="component" value="Unassembled WGS sequence"/>
</dbReference>
<accession>A0A9P0K0H6</accession>
<dbReference type="OrthoDB" id="6799049at2759"/>